<reference evidence="4 5" key="1">
    <citation type="submission" date="2020-08" db="EMBL/GenBank/DDBJ databases">
        <title>Plant Genome Project.</title>
        <authorList>
            <person name="Zhang R.-G."/>
        </authorList>
    </citation>
    <scope>NUCLEOTIDE SEQUENCE [LARGE SCALE GENOMIC DNA]</scope>
    <source>
        <tissue evidence="4">Rhizome</tissue>
    </source>
</reference>
<feature type="signal peptide" evidence="1">
    <location>
        <begin position="1"/>
        <end position="25"/>
    </location>
</feature>
<feature type="chain" id="PRO_5035238094" description="Galactose oxidase" evidence="1">
    <location>
        <begin position="26"/>
        <end position="549"/>
    </location>
</feature>
<accession>A0A8J5HEQ4</accession>
<dbReference type="EMBL" id="JACMSC010000004">
    <property type="protein sequence ID" value="KAG6524585.1"/>
    <property type="molecule type" value="Genomic_DNA"/>
</dbReference>
<dbReference type="Pfam" id="PF07250">
    <property type="entry name" value="Glyoxal_oxid_N"/>
    <property type="match status" value="1"/>
</dbReference>
<evidence type="ECO:0000313" key="4">
    <source>
        <dbReference type="EMBL" id="KAG6524585.1"/>
    </source>
</evidence>
<dbReference type="InterPro" id="IPR015202">
    <property type="entry name" value="GO-like_E_set"/>
</dbReference>
<dbReference type="OrthoDB" id="2019572at2759"/>
<name>A0A8J5HEQ4_ZINOF</name>
<evidence type="ECO:0000256" key="1">
    <source>
        <dbReference type="SAM" id="SignalP"/>
    </source>
</evidence>
<feature type="domain" description="Galactose oxidase-like Early set" evidence="3">
    <location>
        <begin position="445"/>
        <end position="548"/>
    </location>
</feature>
<comment type="caution">
    <text evidence="4">The sequence shown here is derived from an EMBL/GenBank/DDBJ whole genome shotgun (WGS) entry which is preliminary data.</text>
</comment>
<evidence type="ECO:0000259" key="3">
    <source>
        <dbReference type="Pfam" id="PF09118"/>
    </source>
</evidence>
<keyword evidence="1" id="KW-0732">Signal</keyword>
<gene>
    <name evidence="4" type="ORF">ZIOFF_014519</name>
</gene>
<dbReference type="Proteomes" id="UP000734854">
    <property type="component" value="Unassembled WGS sequence"/>
</dbReference>
<keyword evidence="5" id="KW-1185">Reference proteome</keyword>
<evidence type="ECO:0000313" key="5">
    <source>
        <dbReference type="Proteomes" id="UP000734854"/>
    </source>
</evidence>
<dbReference type="Pfam" id="PF09118">
    <property type="entry name" value="GO-like_E_set"/>
    <property type="match status" value="1"/>
</dbReference>
<evidence type="ECO:0008006" key="6">
    <source>
        <dbReference type="Google" id="ProtNLM"/>
    </source>
</evidence>
<sequence>MRSPTPLRCGFFFFLLVPFLSPADGCGGSGDGDCGQWKVLRPNIGVSAMHMQLLPNDRVVIFDRTDSGPSNLSLPGCRFLDGSNRKALRRDCTAHSVEYDVAADFFRPLTVLTNTWCSSGSLAPNGALLQTGGYNSGERAARSFHPCDDYTCDWEEHPKVLAVRRWYASNQVLPDGRSIVVGGRRQFNYEFFPKQSKSDSAAVYFRFLVETKDAVEDNLYPFVHLNIDGNLFVFANNRAVLLDYVKNRVVRKYPPIPGGEPRNYPSSGSSVLLPLAPTPTEAEVLVCGGAPLGAYHYAKMRRKFRRALDTCGRIKITDEAAEWTMEAMPGPRVMGDMVLLPSGDVLLVNGAAAGTSGWELARSPVLTPAVYRPASPAGERFEEQRAASTARLYHSSAVLLRDGSVLVGGSNPHVNYSFYGVEFPTELSLDVFSPGYLSDGNAEFRPRITPPASSPVRLSYGERFTLEYEVATPIEEVKVTMMAPAFTTHSFSMNQRALFLETADKEGGNCGRQVEAVAPASGVLAPPGFYMVFVVNGHVPSEGIWAHIN</sequence>
<dbReference type="PANTHER" id="PTHR32208:SF62">
    <property type="entry name" value="OXIDASE, PUTATIVE, EXPRESSED-RELATED"/>
    <property type="match status" value="1"/>
</dbReference>
<dbReference type="AlphaFoldDB" id="A0A8J5HEQ4"/>
<dbReference type="InterPro" id="IPR009880">
    <property type="entry name" value="Glyoxal_oxidase_N"/>
</dbReference>
<organism evidence="4 5">
    <name type="scientific">Zingiber officinale</name>
    <name type="common">Ginger</name>
    <name type="synonym">Amomum zingiber</name>
    <dbReference type="NCBI Taxonomy" id="94328"/>
    <lineage>
        <taxon>Eukaryota</taxon>
        <taxon>Viridiplantae</taxon>
        <taxon>Streptophyta</taxon>
        <taxon>Embryophyta</taxon>
        <taxon>Tracheophyta</taxon>
        <taxon>Spermatophyta</taxon>
        <taxon>Magnoliopsida</taxon>
        <taxon>Liliopsida</taxon>
        <taxon>Zingiberales</taxon>
        <taxon>Zingiberaceae</taxon>
        <taxon>Zingiber</taxon>
    </lineage>
</organism>
<dbReference type="PANTHER" id="PTHR32208">
    <property type="entry name" value="SECRETED PROTEIN-RELATED"/>
    <property type="match status" value="1"/>
</dbReference>
<dbReference type="CDD" id="cd02851">
    <property type="entry name" value="E_set_GO_C"/>
    <property type="match status" value="1"/>
</dbReference>
<feature type="domain" description="Glyoxal oxidase N-terminal" evidence="2">
    <location>
        <begin position="49"/>
        <end position="436"/>
    </location>
</feature>
<protein>
    <recommendedName>
        <fullName evidence="6">Galactose oxidase</fullName>
    </recommendedName>
</protein>
<proteinExistence type="predicted"/>
<evidence type="ECO:0000259" key="2">
    <source>
        <dbReference type="Pfam" id="PF07250"/>
    </source>
</evidence>